<name>A0A4S4BX26_9BACI</name>
<keyword evidence="2" id="KW-0479">Metal-binding</keyword>
<dbReference type="Pfam" id="PF01799">
    <property type="entry name" value="Fer2_2"/>
    <property type="match status" value="1"/>
</dbReference>
<dbReference type="InterPro" id="IPR001041">
    <property type="entry name" value="2Fe-2S_ferredoxin-type"/>
</dbReference>
<evidence type="ECO:0000256" key="2">
    <source>
        <dbReference type="ARBA" id="ARBA00022723"/>
    </source>
</evidence>
<dbReference type="PANTHER" id="PTHR44379">
    <property type="entry name" value="OXIDOREDUCTASE WITH IRON-SULFUR SUBUNIT"/>
    <property type="match status" value="1"/>
</dbReference>
<organism evidence="6 7">
    <name type="scientific">Metabacillus sediminilitoris</name>
    <dbReference type="NCBI Taxonomy" id="2567941"/>
    <lineage>
        <taxon>Bacteria</taxon>
        <taxon>Bacillati</taxon>
        <taxon>Bacillota</taxon>
        <taxon>Bacilli</taxon>
        <taxon>Bacillales</taxon>
        <taxon>Bacillaceae</taxon>
        <taxon>Metabacillus</taxon>
    </lineage>
</organism>
<protein>
    <submittedName>
        <fullName evidence="6">(2Fe-2S)-binding protein</fullName>
    </submittedName>
</protein>
<dbReference type="GO" id="GO:0016491">
    <property type="term" value="F:oxidoreductase activity"/>
    <property type="evidence" value="ECO:0007669"/>
    <property type="project" value="UniProtKB-KW"/>
</dbReference>
<dbReference type="InterPro" id="IPR006058">
    <property type="entry name" value="2Fe2S_fd_BS"/>
</dbReference>
<dbReference type="InterPro" id="IPR002888">
    <property type="entry name" value="2Fe-2S-bd"/>
</dbReference>
<dbReference type="InterPro" id="IPR051452">
    <property type="entry name" value="Diverse_Oxidoreductases"/>
</dbReference>
<evidence type="ECO:0000313" key="7">
    <source>
        <dbReference type="Proteomes" id="UP000310334"/>
    </source>
</evidence>
<keyword evidence="3" id="KW-0560">Oxidoreductase</keyword>
<dbReference type="RefSeq" id="WP_136354131.1">
    <property type="nucleotide sequence ID" value="NZ_CP046266.1"/>
</dbReference>
<evidence type="ECO:0000313" key="6">
    <source>
        <dbReference type="EMBL" id="THF79721.1"/>
    </source>
</evidence>
<dbReference type="PROSITE" id="PS00197">
    <property type="entry name" value="2FE2S_FER_1"/>
    <property type="match status" value="1"/>
</dbReference>
<dbReference type="Gene3D" id="3.10.20.30">
    <property type="match status" value="1"/>
</dbReference>
<dbReference type="Gene3D" id="1.10.150.120">
    <property type="entry name" value="[2Fe-2S]-binding domain"/>
    <property type="match status" value="1"/>
</dbReference>
<dbReference type="GO" id="GO:0046872">
    <property type="term" value="F:metal ion binding"/>
    <property type="evidence" value="ECO:0007669"/>
    <property type="project" value="UniProtKB-KW"/>
</dbReference>
<comment type="caution">
    <text evidence="6">The sequence shown here is derived from an EMBL/GenBank/DDBJ whole genome shotgun (WGS) entry which is preliminary data.</text>
</comment>
<evidence type="ECO:0000256" key="5">
    <source>
        <dbReference type="ARBA" id="ARBA00023014"/>
    </source>
</evidence>
<keyword evidence="7" id="KW-1185">Reference proteome</keyword>
<evidence type="ECO:0000256" key="4">
    <source>
        <dbReference type="ARBA" id="ARBA00023004"/>
    </source>
</evidence>
<accession>A0A4S4BX26</accession>
<evidence type="ECO:0000256" key="1">
    <source>
        <dbReference type="ARBA" id="ARBA00022714"/>
    </source>
</evidence>
<dbReference type="SUPFAM" id="SSF47741">
    <property type="entry name" value="CO dehydrogenase ISP C-domain like"/>
    <property type="match status" value="1"/>
</dbReference>
<dbReference type="Pfam" id="PF00111">
    <property type="entry name" value="Fer2"/>
    <property type="match status" value="1"/>
</dbReference>
<dbReference type="SUPFAM" id="SSF54292">
    <property type="entry name" value="2Fe-2S ferredoxin-like"/>
    <property type="match status" value="1"/>
</dbReference>
<dbReference type="InterPro" id="IPR036884">
    <property type="entry name" value="2Fe-2S-bd_dom_sf"/>
</dbReference>
<gene>
    <name evidence="6" type="ORF">E6W99_11985</name>
</gene>
<proteinExistence type="predicted"/>
<dbReference type="OrthoDB" id="9796880at2"/>
<dbReference type="EMBL" id="SSNT01000008">
    <property type="protein sequence ID" value="THF79721.1"/>
    <property type="molecule type" value="Genomic_DNA"/>
</dbReference>
<keyword evidence="1" id="KW-0001">2Fe-2S</keyword>
<dbReference type="GO" id="GO:0051537">
    <property type="term" value="F:2 iron, 2 sulfur cluster binding"/>
    <property type="evidence" value="ECO:0007669"/>
    <property type="project" value="UniProtKB-KW"/>
</dbReference>
<keyword evidence="5" id="KW-0411">Iron-sulfur</keyword>
<dbReference type="InterPro" id="IPR036010">
    <property type="entry name" value="2Fe-2S_ferredoxin-like_sf"/>
</dbReference>
<sequence length="176" mass="19438">MNTEGLRNKSSAEEENNININIMVNGQSYSLAVHPAYRLVDILRNDLGLTGTKISCEIGRCGACSVVMDGNLVNACLVMAYQVDNQVIETIEQVAIETIHPIQQAFLEEGALQCGYCTPGMVIALKSLLDKNNHPTEEEVLDYLSGNLCRCTGYNGILRAVQRYKNESLSIHKFKL</sequence>
<dbReference type="PROSITE" id="PS51085">
    <property type="entry name" value="2FE2S_FER_2"/>
    <property type="match status" value="1"/>
</dbReference>
<dbReference type="Proteomes" id="UP000310334">
    <property type="component" value="Unassembled WGS sequence"/>
</dbReference>
<dbReference type="InterPro" id="IPR012675">
    <property type="entry name" value="Beta-grasp_dom_sf"/>
</dbReference>
<keyword evidence="4" id="KW-0408">Iron</keyword>
<evidence type="ECO:0000256" key="3">
    <source>
        <dbReference type="ARBA" id="ARBA00023002"/>
    </source>
</evidence>
<dbReference type="PANTHER" id="PTHR44379:SF7">
    <property type="entry name" value="XANTHINE DEHYDROGENASE SUBUNIT E-RELATED"/>
    <property type="match status" value="1"/>
</dbReference>
<reference evidence="6 7" key="1">
    <citation type="submission" date="2019-04" db="EMBL/GenBank/DDBJ databases">
        <title>Bacillus sediminilitoris sp. nov., isolated from a tidal flat sediment on the East China Sea.</title>
        <authorList>
            <person name="Wei Y."/>
            <person name="Mao H."/>
            <person name="Fang J."/>
        </authorList>
    </citation>
    <scope>NUCLEOTIDE SEQUENCE [LARGE SCALE GENOMIC DNA]</scope>
    <source>
        <strain evidence="6 7">DSL-17</strain>
    </source>
</reference>
<dbReference type="AlphaFoldDB" id="A0A4S4BX26"/>